<gene>
    <name evidence="3" type="ORF">M407DRAFT_189699</name>
</gene>
<keyword evidence="2" id="KW-0802">TPR repeat</keyword>
<dbReference type="Proteomes" id="UP000054248">
    <property type="component" value="Unassembled WGS sequence"/>
</dbReference>
<evidence type="ECO:0008006" key="5">
    <source>
        <dbReference type="Google" id="ProtNLM"/>
    </source>
</evidence>
<organism evidence="3 4">
    <name type="scientific">Tulasnella calospora MUT 4182</name>
    <dbReference type="NCBI Taxonomy" id="1051891"/>
    <lineage>
        <taxon>Eukaryota</taxon>
        <taxon>Fungi</taxon>
        <taxon>Dikarya</taxon>
        <taxon>Basidiomycota</taxon>
        <taxon>Agaricomycotina</taxon>
        <taxon>Agaricomycetes</taxon>
        <taxon>Cantharellales</taxon>
        <taxon>Tulasnellaceae</taxon>
        <taxon>Tulasnella</taxon>
    </lineage>
</organism>
<evidence type="ECO:0000256" key="1">
    <source>
        <dbReference type="ARBA" id="ARBA00022737"/>
    </source>
</evidence>
<keyword evidence="4" id="KW-1185">Reference proteome</keyword>
<dbReference type="Pfam" id="PF13424">
    <property type="entry name" value="TPR_12"/>
    <property type="match status" value="2"/>
</dbReference>
<dbReference type="HOGENOM" id="CLU_042955_0_0_1"/>
<dbReference type="PANTHER" id="PTHR45641">
    <property type="entry name" value="TETRATRICOPEPTIDE REPEAT PROTEIN (AFU_ORTHOLOGUE AFUA_6G03870)"/>
    <property type="match status" value="1"/>
</dbReference>
<protein>
    <recommendedName>
        <fullName evidence="5">MalT-like TPR region domain-containing protein</fullName>
    </recommendedName>
</protein>
<dbReference type="Pfam" id="PF13432">
    <property type="entry name" value="TPR_16"/>
    <property type="match status" value="1"/>
</dbReference>
<dbReference type="InterPro" id="IPR019734">
    <property type="entry name" value="TPR_rpt"/>
</dbReference>
<dbReference type="AlphaFoldDB" id="A0A0C3M1R9"/>
<dbReference type="SUPFAM" id="SSF48452">
    <property type="entry name" value="TPR-like"/>
    <property type="match status" value="2"/>
</dbReference>
<dbReference type="SMART" id="SM00028">
    <property type="entry name" value="TPR"/>
    <property type="match status" value="6"/>
</dbReference>
<evidence type="ECO:0000313" key="4">
    <source>
        <dbReference type="Proteomes" id="UP000054248"/>
    </source>
</evidence>
<keyword evidence="1" id="KW-0677">Repeat</keyword>
<sequence length="467" mass="52777">MTRCWVVDPQQRPTASMCRTTLTQLPRCPPTPDNTDRHIRSATLLENIGDLESWKGNYAEGLSHLEQALRMYEQEGNDKGVASVLRKQAVVYHRHSYPLKALQVAVGALERFRTLNDPLGTAEILYLMGSSLTIQDNEKEAMPFLKEGLEIFRAHGSDVGVVQCLERIGEIHKRDSEYEEATSALENAVEIARRCGDKLGEAKALLVLASVYYYQNDNDRGASTISEACDAARRIGWEHGVCAALLHSGFHKYCLGFYSEGEELCREGIPIARRSSAWWRLGQGLSYLGLCLEGQGRLDEAADAFEEACSMYHKISVDDFESARSASHLVKIKRKQGKMEESLPWFDRIIAEYRKVGQLYDVFDHLDEKAEVLMTLGRYDEAALHLETALAVGMECGYYYGHVRHKLSRIPKTVIKWEHRKPSKLRPTRTPPVSPTSPLRCDLQRLQRRIPQLTTASLKLPIKPDNS</sequence>
<dbReference type="Gene3D" id="1.25.40.10">
    <property type="entry name" value="Tetratricopeptide repeat domain"/>
    <property type="match status" value="2"/>
</dbReference>
<dbReference type="EMBL" id="KN823005">
    <property type="protein sequence ID" value="KIO27672.1"/>
    <property type="molecule type" value="Genomic_DNA"/>
</dbReference>
<dbReference type="InterPro" id="IPR011990">
    <property type="entry name" value="TPR-like_helical_dom_sf"/>
</dbReference>
<accession>A0A0C3M1R9</accession>
<dbReference type="PANTHER" id="PTHR45641:SF19">
    <property type="entry name" value="NEPHROCYSTIN-3"/>
    <property type="match status" value="1"/>
</dbReference>
<reference evidence="3 4" key="1">
    <citation type="submission" date="2014-04" db="EMBL/GenBank/DDBJ databases">
        <authorList>
            <consortium name="DOE Joint Genome Institute"/>
            <person name="Kuo A."/>
            <person name="Girlanda M."/>
            <person name="Perotto S."/>
            <person name="Kohler A."/>
            <person name="Nagy L.G."/>
            <person name="Floudas D."/>
            <person name="Copeland A."/>
            <person name="Barry K.W."/>
            <person name="Cichocki N."/>
            <person name="Veneault-Fourrey C."/>
            <person name="LaButti K."/>
            <person name="Lindquist E.A."/>
            <person name="Lipzen A."/>
            <person name="Lundell T."/>
            <person name="Morin E."/>
            <person name="Murat C."/>
            <person name="Sun H."/>
            <person name="Tunlid A."/>
            <person name="Henrissat B."/>
            <person name="Grigoriev I.V."/>
            <person name="Hibbett D.S."/>
            <person name="Martin F."/>
            <person name="Nordberg H.P."/>
            <person name="Cantor M.N."/>
            <person name="Hua S.X."/>
        </authorList>
    </citation>
    <scope>NUCLEOTIDE SEQUENCE [LARGE SCALE GENOMIC DNA]</scope>
    <source>
        <strain evidence="3 4">MUT 4182</strain>
    </source>
</reference>
<name>A0A0C3M1R9_9AGAM</name>
<reference evidence="4" key="2">
    <citation type="submission" date="2015-01" db="EMBL/GenBank/DDBJ databases">
        <title>Evolutionary Origins and Diversification of the Mycorrhizal Mutualists.</title>
        <authorList>
            <consortium name="DOE Joint Genome Institute"/>
            <consortium name="Mycorrhizal Genomics Consortium"/>
            <person name="Kohler A."/>
            <person name="Kuo A."/>
            <person name="Nagy L.G."/>
            <person name="Floudas D."/>
            <person name="Copeland A."/>
            <person name="Barry K.W."/>
            <person name="Cichocki N."/>
            <person name="Veneault-Fourrey C."/>
            <person name="LaButti K."/>
            <person name="Lindquist E.A."/>
            <person name="Lipzen A."/>
            <person name="Lundell T."/>
            <person name="Morin E."/>
            <person name="Murat C."/>
            <person name="Riley R."/>
            <person name="Ohm R."/>
            <person name="Sun H."/>
            <person name="Tunlid A."/>
            <person name="Henrissat B."/>
            <person name="Grigoriev I.V."/>
            <person name="Hibbett D.S."/>
            <person name="Martin F."/>
        </authorList>
    </citation>
    <scope>NUCLEOTIDE SEQUENCE [LARGE SCALE GENOMIC DNA]</scope>
    <source>
        <strain evidence="4">MUT 4182</strain>
    </source>
</reference>
<evidence type="ECO:0000256" key="2">
    <source>
        <dbReference type="ARBA" id="ARBA00022803"/>
    </source>
</evidence>
<evidence type="ECO:0000313" key="3">
    <source>
        <dbReference type="EMBL" id="KIO27672.1"/>
    </source>
</evidence>
<dbReference type="OrthoDB" id="621413at2759"/>
<proteinExistence type="predicted"/>